<dbReference type="Proteomes" id="UP000639403">
    <property type="component" value="Unassembled WGS sequence"/>
</dbReference>
<reference evidence="2" key="2">
    <citation type="journal article" name="Front. Microbiol.">
        <title>Degradative Capacity of Two Strains of Rhodonia placenta: From Phenotype to Genotype.</title>
        <authorList>
            <person name="Kolle M."/>
            <person name="Horta M.A.C."/>
            <person name="Nowrousian M."/>
            <person name="Ohm R.A."/>
            <person name="Benz J.P."/>
            <person name="Pilgard A."/>
        </authorList>
    </citation>
    <scope>NUCLEOTIDE SEQUENCE</scope>
    <source>
        <strain evidence="2">FPRL280</strain>
    </source>
</reference>
<evidence type="ECO:0000256" key="1">
    <source>
        <dbReference type="SAM" id="MobiDB-lite"/>
    </source>
</evidence>
<proteinExistence type="predicted"/>
<comment type="caution">
    <text evidence="2">The sequence shown here is derived from an EMBL/GenBank/DDBJ whole genome shotgun (WGS) entry which is preliminary data.</text>
</comment>
<protein>
    <submittedName>
        <fullName evidence="2">Uncharacterized protein</fullName>
    </submittedName>
</protein>
<evidence type="ECO:0000313" key="2">
    <source>
        <dbReference type="EMBL" id="KAF9813267.1"/>
    </source>
</evidence>
<dbReference type="EMBL" id="JADOXO010000109">
    <property type="protein sequence ID" value="KAF9813267.1"/>
    <property type="molecule type" value="Genomic_DNA"/>
</dbReference>
<gene>
    <name evidence="2" type="ORF">IEO21_05702</name>
</gene>
<evidence type="ECO:0000313" key="3">
    <source>
        <dbReference type="Proteomes" id="UP000639403"/>
    </source>
</evidence>
<dbReference type="AlphaFoldDB" id="A0A8H7P1Q2"/>
<sequence length="128" mass="14539">MAGQEYAGRGEEHGVCTHEALYMPEGANADPLRVADEEWMSKPLHAYDNIDYGDDVIERVVIDLDVEMRSDRSKRSPSAPVPTWLRRSPQALSQPISDSKVVWRPNREVELRKISELQELHDDVTDAP</sequence>
<feature type="region of interest" description="Disordered" evidence="1">
    <location>
        <begin position="68"/>
        <end position="98"/>
    </location>
</feature>
<reference evidence="2" key="1">
    <citation type="submission" date="2020-11" db="EMBL/GenBank/DDBJ databases">
        <authorList>
            <person name="Koelle M."/>
            <person name="Horta M.A.C."/>
            <person name="Nowrousian M."/>
            <person name="Ohm R.A."/>
            <person name="Benz P."/>
            <person name="Pilgard A."/>
        </authorList>
    </citation>
    <scope>NUCLEOTIDE SEQUENCE</scope>
    <source>
        <strain evidence="2">FPRL280</strain>
    </source>
</reference>
<organism evidence="2 3">
    <name type="scientific">Rhodonia placenta</name>
    <dbReference type="NCBI Taxonomy" id="104341"/>
    <lineage>
        <taxon>Eukaryota</taxon>
        <taxon>Fungi</taxon>
        <taxon>Dikarya</taxon>
        <taxon>Basidiomycota</taxon>
        <taxon>Agaricomycotina</taxon>
        <taxon>Agaricomycetes</taxon>
        <taxon>Polyporales</taxon>
        <taxon>Adustoporiaceae</taxon>
        <taxon>Rhodonia</taxon>
    </lineage>
</organism>
<accession>A0A8H7P1Q2</accession>
<name>A0A8H7P1Q2_9APHY</name>